<feature type="transmembrane region" description="Helical" evidence="7">
    <location>
        <begin position="230"/>
        <end position="249"/>
    </location>
</feature>
<evidence type="ECO:0000256" key="2">
    <source>
        <dbReference type="ARBA" id="ARBA00009772"/>
    </source>
</evidence>
<evidence type="ECO:0000256" key="6">
    <source>
        <dbReference type="ARBA" id="ARBA00023136"/>
    </source>
</evidence>
<dbReference type="PROSITE" id="PS00018">
    <property type="entry name" value="EF_HAND_1"/>
    <property type="match status" value="1"/>
</dbReference>
<evidence type="ECO:0000256" key="3">
    <source>
        <dbReference type="ARBA" id="ARBA00022475"/>
    </source>
</evidence>
<dbReference type="EMBL" id="DSVQ01000001">
    <property type="protein sequence ID" value="HGT37681.1"/>
    <property type="molecule type" value="Genomic_DNA"/>
</dbReference>
<comment type="subcellular location">
    <subcellularLocation>
        <location evidence="1">Cell membrane</location>
        <topology evidence="1">Multi-pass membrane protein</topology>
    </subcellularLocation>
</comment>
<evidence type="ECO:0000256" key="5">
    <source>
        <dbReference type="ARBA" id="ARBA00022989"/>
    </source>
</evidence>
<feature type="transmembrane region" description="Helical" evidence="7">
    <location>
        <begin position="137"/>
        <end position="162"/>
    </location>
</feature>
<feature type="transmembrane region" description="Helical" evidence="7">
    <location>
        <begin position="199"/>
        <end position="224"/>
    </location>
</feature>
<keyword evidence="3" id="KW-1003">Cell membrane</keyword>
<gene>
    <name evidence="8" type="ORF">ENS64_00185</name>
</gene>
<evidence type="ECO:0000256" key="4">
    <source>
        <dbReference type="ARBA" id="ARBA00022692"/>
    </source>
</evidence>
<protein>
    <submittedName>
        <fullName evidence="8">Type III secretion protein</fullName>
    </submittedName>
</protein>
<evidence type="ECO:0000313" key="8">
    <source>
        <dbReference type="EMBL" id="HGT37681.1"/>
    </source>
</evidence>
<dbReference type="AlphaFoldDB" id="A0A7C4QFR5"/>
<comment type="similarity">
    <text evidence="2">Belongs to the FliR/MopE/SpaR family.</text>
</comment>
<feature type="transmembrane region" description="Helical" evidence="7">
    <location>
        <begin position="284"/>
        <end position="306"/>
    </location>
</feature>
<evidence type="ECO:0000256" key="1">
    <source>
        <dbReference type="ARBA" id="ARBA00004651"/>
    </source>
</evidence>
<accession>A0A7C4QFR5</accession>
<dbReference type="PANTHER" id="PTHR30065">
    <property type="entry name" value="FLAGELLAR BIOSYNTHETIC PROTEIN FLIR"/>
    <property type="match status" value="1"/>
</dbReference>
<keyword evidence="6 7" id="KW-0472">Membrane</keyword>
<dbReference type="GO" id="GO:0006605">
    <property type="term" value="P:protein targeting"/>
    <property type="evidence" value="ECO:0007669"/>
    <property type="project" value="InterPro"/>
</dbReference>
<feature type="transmembrane region" description="Helical" evidence="7">
    <location>
        <begin position="28"/>
        <end position="48"/>
    </location>
</feature>
<dbReference type="InterPro" id="IPR002010">
    <property type="entry name" value="T3SS_IM_R"/>
</dbReference>
<organism evidence="8">
    <name type="scientific">Schlesneria paludicola</name>
    <dbReference type="NCBI Taxonomy" id="360056"/>
    <lineage>
        <taxon>Bacteria</taxon>
        <taxon>Pseudomonadati</taxon>
        <taxon>Planctomycetota</taxon>
        <taxon>Planctomycetia</taxon>
        <taxon>Planctomycetales</taxon>
        <taxon>Planctomycetaceae</taxon>
        <taxon>Schlesneria</taxon>
    </lineage>
</organism>
<dbReference type="InterPro" id="IPR018247">
    <property type="entry name" value="EF_Hand_1_Ca_BS"/>
</dbReference>
<dbReference type="GO" id="GO:0005886">
    <property type="term" value="C:plasma membrane"/>
    <property type="evidence" value="ECO:0007669"/>
    <property type="project" value="UniProtKB-SubCell"/>
</dbReference>
<proteinExistence type="inferred from homology"/>
<comment type="caution">
    <text evidence="8">The sequence shown here is derived from an EMBL/GenBank/DDBJ whole genome shotgun (WGS) entry which is preliminary data.</text>
</comment>
<dbReference type="PANTHER" id="PTHR30065:SF1">
    <property type="entry name" value="SURFACE PRESENTATION OF ANTIGENS PROTEIN SPAR"/>
    <property type="match status" value="1"/>
</dbReference>
<feature type="transmembrane region" description="Helical" evidence="7">
    <location>
        <begin position="55"/>
        <end position="73"/>
    </location>
</feature>
<keyword evidence="5 7" id="KW-1133">Transmembrane helix</keyword>
<dbReference type="Pfam" id="PF01311">
    <property type="entry name" value="Bac_export_1"/>
    <property type="match status" value="1"/>
</dbReference>
<reference evidence="8" key="1">
    <citation type="journal article" date="2020" name="mSystems">
        <title>Genome- and Community-Level Interaction Insights into Carbon Utilization and Element Cycling Functions of Hydrothermarchaeota in Hydrothermal Sediment.</title>
        <authorList>
            <person name="Zhou Z."/>
            <person name="Liu Y."/>
            <person name="Xu W."/>
            <person name="Pan J."/>
            <person name="Luo Z.H."/>
            <person name="Li M."/>
        </authorList>
    </citation>
    <scope>NUCLEOTIDE SEQUENCE [LARGE SCALE GENOMIC DNA]</scope>
    <source>
        <strain evidence="8">SpSt-508</strain>
    </source>
</reference>
<keyword evidence="4 7" id="KW-0812">Transmembrane</keyword>
<name>A0A7C4QFR5_9PLAN</name>
<feature type="transmembrane region" description="Helical" evidence="7">
    <location>
        <begin position="256"/>
        <end position="278"/>
    </location>
</feature>
<evidence type="ECO:0000256" key="7">
    <source>
        <dbReference type="SAM" id="Phobius"/>
    </source>
</evidence>
<sequence length="335" mass="35192">MEFSSLLGLDPFVPLGYGRWLDAAHTEIARFGLVAVRFSGLMIFGPLFGPTGIPFNVRALLALALAVMITPVLPRHAGRGFDQLDQNRDGWLTIEEVPPGLHQRFQAVALAAHRRPEAGLRRDEYAALSPAPLPSTWTGYVVVAGGELLLGLVLGLGAYVVLSGLQIAGQIIDQQAGFSLGEVLNPDFDGSGSVTGQSLMLLGTTLFLLLGPFGGHLLLLKALLQTFETLPVGEAFVSLSALELVAGLVQEAFLLGVRVAAPLVVMMTLIDVTLGFLGHSVPQVNIQAVGFATRAGLCLFVLVSLLSGTGEAVAQALPGALAAVRDALVFPAESW</sequence>